<organism evidence="3 4">
    <name type="scientific">Corynebacterium silvaticum</name>
    <dbReference type="NCBI Taxonomy" id="2320431"/>
    <lineage>
        <taxon>Bacteria</taxon>
        <taxon>Bacillati</taxon>
        <taxon>Actinomycetota</taxon>
        <taxon>Actinomycetes</taxon>
        <taxon>Mycobacteriales</taxon>
        <taxon>Corynebacteriaceae</taxon>
        <taxon>Corynebacterium</taxon>
    </lineage>
</organism>
<reference evidence="3 4" key="3">
    <citation type="journal article" date="2020" name="Int. J. Syst. Evol. Microbiol.">
        <title>Corynebacterium silvaticum sp. nov., a unique group of NTTB corynebacteria in wild boar and roe deer.</title>
        <authorList>
            <person name="Dangel A."/>
            <person name="Berger A."/>
            <person name="Rau J."/>
            <person name="Eisenberg T."/>
            <person name="Kampfer P."/>
            <person name="Margos G."/>
            <person name="Contzen M."/>
            <person name="Busse H.J."/>
            <person name="Konrad R."/>
            <person name="Peters M."/>
            <person name="Sting R."/>
            <person name="Sing A."/>
        </authorList>
    </citation>
    <scope>NUCLEOTIDE SEQUENCE [LARGE SCALE GENOMIC DNA]</scope>
    <source>
        <strain evidence="3 4">PO100/5</strain>
    </source>
</reference>
<keyword evidence="2" id="KW-0812">Transmembrane</keyword>
<evidence type="ECO:0000256" key="1">
    <source>
        <dbReference type="SAM" id="MobiDB-lite"/>
    </source>
</evidence>
<evidence type="ECO:0000313" key="3">
    <source>
        <dbReference type="EMBL" id="ARU45556.1"/>
    </source>
</evidence>
<dbReference type="Proteomes" id="UP000195652">
    <property type="component" value="Chromosome"/>
</dbReference>
<dbReference type="AlphaFoldDB" id="A0A7U5HKR4"/>
<sequence length="347" mass="37840">MNKPYDLVITVLDTATVFEGTEDAFRYDLTSAGIVEGWALDKIIEQAAEQLLPQWPAVTIHIIAETTVKEILTEQLLEHGVSVEAASAREVSYTKTEPTKSDHSERAWEPQPDNEVRDVRRKAIRAKTSSFSRIALAEKLHPFHGLLVVLVIAVAGVSWWAMGKGLTTPSIGVAPVQSVGDQELRNAPDAHSEARPAPTTSVAASLNNDVVLHHARIQVLLPSSYHLAEKEGTSGMVIATGDDPELRILLSIDPVGSTDVEAVYAELDAMITHDPTLTNGQTLGITKPTRLVSYEERPGDGSYAHWWSWVDNGHVYSVGCHSKRMSSTIPQRAVCRKAVESVSVRSS</sequence>
<protein>
    <submittedName>
        <fullName evidence="3">Type VII secretion-associated protein</fullName>
    </submittedName>
</protein>
<proteinExistence type="predicted"/>
<feature type="transmembrane region" description="Helical" evidence="2">
    <location>
        <begin position="143"/>
        <end position="162"/>
    </location>
</feature>
<reference evidence="3 4" key="1">
    <citation type="journal article" date="2014" name="BMC Vet. Res.">
        <title>First report of Corynebacterium pseudotuberculosis from caseous lymphadenitis lesions in Black Alentejano pig (Sus scrofa domesticus).</title>
        <authorList>
            <person name="Oliveira M."/>
            <person name="Barroco C."/>
            <person name="Mottola C."/>
            <person name="Santos R."/>
            <person name="Lemsaddek A."/>
            <person name="Tavares L."/>
            <person name="Semedo-Lemsaddek T."/>
        </authorList>
    </citation>
    <scope>NUCLEOTIDE SEQUENCE [LARGE SCALE GENOMIC DNA]</scope>
    <source>
        <strain evidence="3 4">PO100/5</strain>
    </source>
</reference>
<reference evidence="3 4" key="2">
    <citation type="journal article" date="2020" name="Antonie Van Leeuwenhoek">
        <title>Phylogenomic characterisation of a novel corynebacterial species pathogenic to animals.</title>
        <authorList>
            <person name="Moller J."/>
            <person name="Musella L."/>
            <person name="Melnikov V."/>
            <person name="Geissdorfer W."/>
            <person name="Burkovski A."/>
            <person name="Sangal V."/>
        </authorList>
    </citation>
    <scope>NUCLEOTIDE SEQUENCE [LARGE SCALE GENOMIC DNA]</scope>
    <source>
        <strain evidence="3 4">PO100/5</strain>
    </source>
</reference>
<feature type="compositionally biased region" description="Basic and acidic residues" evidence="1">
    <location>
        <begin position="97"/>
        <end position="114"/>
    </location>
</feature>
<gene>
    <name evidence="3" type="ORF">CBE74_02490</name>
</gene>
<evidence type="ECO:0000313" key="4">
    <source>
        <dbReference type="Proteomes" id="UP000195652"/>
    </source>
</evidence>
<dbReference type="InterPro" id="IPR023840">
    <property type="entry name" value="T7SS_Rv3446c"/>
</dbReference>
<dbReference type="RefSeq" id="WP_087453413.1">
    <property type="nucleotide sequence ID" value="NZ_CP021417.2"/>
</dbReference>
<dbReference type="NCBIfam" id="TIGR03931">
    <property type="entry name" value="T7SS_Rv3446c"/>
    <property type="match status" value="1"/>
</dbReference>
<evidence type="ECO:0000256" key="2">
    <source>
        <dbReference type="SAM" id="Phobius"/>
    </source>
</evidence>
<dbReference type="KEGG" id="csil:CBE74_02490"/>
<keyword evidence="2" id="KW-1133">Transmembrane helix</keyword>
<keyword evidence="4" id="KW-1185">Reference proteome</keyword>
<dbReference type="EMBL" id="CP021417">
    <property type="protein sequence ID" value="ARU45556.1"/>
    <property type="molecule type" value="Genomic_DNA"/>
</dbReference>
<keyword evidence="2" id="KW-0472">Membrane</keyword>
<reference evidence="3 4" key="4">
    <citation type="journal article" date="2020" name="PLoS ONE">
        <title>Taxonomic classification of strain PO100/5 shows a broader geographic distribution and genetic markers of the recently described Corynebacterium silvaticum.</title>
        <authorList>
            <person name="Viana M.V.C."/>
            <person name="Profeta R."/>
            <person name="da Silva A.L."/>
            <person name="Hurtado R."/>
            <person name="Cerqueira J.C."/>
            <person name="Ribeiro B.F.S."/>
            <person name="Almeida M.O."/>
            <person name="Morais-Rodrigues F."/>
            <person name="Soares S.C."/>
            <person name="Oliveira M."/>
            <person name="Tavares L."/>
            <person name="Figueiredo H."/>
            <person name="Wattam A.R."/>
            <person name="Barh D."/>
            <person name="Ghosh P."/>
            <person name="Silva A."/>
            <person name="Azevedo V."/>
        </authorList>
    </citation>
    <scope>NUCLEOTIDE SEQUENCE [LARGE SCALE GENOMIC DNA]</scope>
    <source>
        <strain evidence="3 4">PO100/5</strain>
    </source>
</reference>
<accession>A0A7U5HKR4</accession>
<feature type="region of interest" description="Disordered" evidence="1">
    <location>
        <begin position="92"/>
        <end position="114"/>
    </location>
</feature>
<dbReference type="GeneID" id="75007151"/>
<name>A0A7U5HKR4_9CORY</name>